<reference evidence="1 2" key="1">
    <citation type="journal article" date="2021" name="Elife">
        <title>Chloroplast acquisition without the gene transfer in kleptoplastic sea slugs, Plakobranchus ocellatus.</title>
        <authorList>
            <person name="Maeda T."/>
            <person name="Takahashi S."/>
            <person name="Yoshida T."/>
            <person name="Shimamura S."/>
            <person name="Takaki Y."/>
            <person name="Nagai Y."/>
            <person name="Toyoda A."/>
            <person name="Suzuki Y."/>
            <person name="Arimoto A."/>
            <person name="Ishii H."/>
            <person name="Satoh N."/>
            <person name="Nishiyama T."/>
            <person name="Hasebe M."/>
            <person name="Maruyama T."/>
            <person name="Minagawa J."/>
            <person name="Obokata J."/>
            <person name="Shigenobu S."/>
        </authorList>
    </citation>
    <scope>NUCLEOTIDE SEQUENCE [LARGE SCALE GENOMIC DNA]</scope>
</reference>
<dbReference type="EMBL" id="BMAT01008864">
    <property type="protein sequence ID" value="GFR93847.1"/>
    <property type="molecule type" value="Genomic_DNA"/>
</dbReference>
<keyword evidence="2" id="KW-1185">Reference proteome</keyword>
<evidence type="ECO:0000313" key="2">
    <source>
        <dbReference type="Proteomes" id="UP000762676"/>
    </source>
</evidence>
<protein>
    <submittedName>
        <fullName evidence="1">Uncharacterized protein</fullName>
    </submittedName>
</protein>
<organism evidence="1 2">
    <name type="scientific">Elysia marginata</name>
    <dbReference type="NCBI Taxonomy" id="1093978"/>
    <lineage>
        <taxon>Eukaryota</taxon>
        <taxon>Metazoa</taxon>
        <taxon>Spiralia</taxon>
        <taxon>Lophotrochozoa</taxon>
        <taxon>Mollusca</taxon>
        <taxon>Gastropoda</taxon>
        <taxon>Heterobranchia</taxon>
        <taxon>Euthyneura</taxon>
        <taxon>Panpulmonata</taxon>
        <taxon>Sacoglossa</taxon>
        <taxon>Placobranchoidea</taxon>
        <taxon>Plakobranchidae</taxon>
        <taxon>Elysia</taxon>
    </lineage>
</organism>
<evidence type="ECO:0000313" key="1">
    <source>
        <dbReference type="EMBL" id="GFR93847.1"/>
    </source>
</evidence>
<sequence length="97" mass="10579">MALGADFGGPFFNFDKGRGNQHLGDGTTLFRNITASSMEAGSKKVAQTKLVSSLLLLAYRSWLGIESCGRKQLNLNMQTAGRKGRNSLQLLYGTYEC</sequence>
<dbReference type="Proteomes" id="UP000762676">
    <property type="component" value="Unassembled WGS sequence"/>
</dbReference>
<name>A0AAV4H6U9_9GAST</name>
<proteinExistence type="predicted"/>
<dbReference type="AlphaFoldDB" id="A0AAV4H6U9"/>
<comment type="caution">
    <text evidence="1">The sequence shown here is derived from an EMBL/GenBank/DDBJ whole genome shotgun (WGS) entry which is preliminary data.</text>
</comment>
<gene>
    <name evidence="1" type="ORF">ElyMa_004387800</name>
</gene>
<accession>A0AAV4H6U9</accession>